<evidence type="ECO:0008006" key="5">
    <source>
        <dbReference type="Google" id="ProtNLM"/>
    </source>
</evidence>
<evidence type="ECO:0000256" key="1">
    <source>
        <dbReference type="SAM" id="MobiDB-lite"/>
    </source>
</evidence>
<name>A0A8E2JNZ0_9PEZI</name>
<feature type="transmembrane region" description="Helical" evidence="2">
    <location>
        <begin position="114"/>
        <end position="133"/>
    </location>
</feature>
<dbReference type="EMBL" id="KV750581">
    <property type="protein sequence ID" value="OCL04173.1"/>
    <property type="molecule type" value="Genomic_DNA"/>
</dbReference>
<accession>A0A8E2JNZ0</accession>
<reference evidence="3 4" key="1">
    <citation type="journal article" date="2016" name="Nat. Commun.">
        <title>Ectomycorrhizal ecology is imprinted in the genome of the dominant symbiotic fungus Cenococcum geophilum.</title>
        <authorList>
            <consortium name="DOE Joint Genome Institute"/>
            <person name="Peter M."/>
            <person name="Kohler A."/>
            <person name="Ohm R.A."/>
            <person name="Kuo A."/>
            <person name="Krutzmann J."/>
            <person name="Morin E."/>
            <person name="Arend M."/>
            <person name="Barry K.W."/>
            <person name="Binder M."/>
            <person name="Choi C."/>
            <person name="Clum A."/>
            <person name="Copeland A."/>
            <person name="Grisel N."/>
            <person name="Haridas S."/>
            <person name="Kipfer T."/>
            <person name="LaButti K."/>
            <person name="Lindquist E."/>
            <person name="Lipzen A."/>
            <person name="Maire R."/>
            <person name="Meier B."/>
            <person name="Mihaltcheva S."/>
            <person name="Molinier V."/>
            <person name="Murat C."/>
            <person name="Poggeler S."/>
            <person name="Quandt C.A."/>
            <person name="Sperisen C."/>
            <person name="Tritt A."/>
            <person name="Tisserant E."/>
            <person name="Crous P.W."/>
            <person name="Henrissat B."/>
            <person name="Nehls U."/>
            <person name="Egli S."/>
            <person name="Spatafora J.W."/>
            <person name="Grigoriev I.V."/>
            <person name="Martin F.M."/>
        </authorList>
    </citation>
    <scope>NUCLEOTIDE SEQUENCE [LARGE SCALE GENOMIC DNA]</scope>
    <source>
        <strain evidence="3 4">CBS 207.34</strain>
    </source>
</reference>
<dbReference type="AlphaFoldDB" id="A0A8E2JNZ0"/>
<feature type="non-terminal residue" evidence="3">
    <location>
        <position position="1"/>
    </location>
</feature>
<keyword evidence="2" id="KW-1133">Transmembrane helix</keyword>
<keyword evidence="2" id="KW-0812">Transmembrane</keyword>
<protein>
    <recommendedName>
        <fullName evidence="5">Transmembrane protein</fullName>
    </recommendedName>
</protein>
<dbReference type="Proteomes" id="UP000250140">
    <property type="component" value="Unassembled WGS sequence"/>
</dbReference>
<sequence length="312" mass="34869">MAVFSRGCVGCIRQSYFQLPPSLRITALSCRAQNFYPATQVHYFSSSLLRQLASPKTLSKPARNAQKVQLPPKNAAKGKPAHPSPPRFPSSNPILRSVEAQKSPTLLYQAPSRGMLIAATYSAAFMLMTGAAWTFNTMYLNLPAEQPFWVGPVYGAISFLLAGLGLYVIASPVALVRSIRAIPGRAGGPVMLRIEAKTIPIPFMKPQVIIAERGDVILSARVTPMALLFRAVNEQKMRDLRLELENNFVLFRPFIVAGRWFSRLMFKWFINTRMAFTRFGVIYMDVGDKKWKIDTSGWLLDEGRALDKLINI</sequence>
<keyword evidence="4" id="KW-1185">Reference proteome</keyword>
<feature type="region of interest" description="Disordered" evidence="1">
    <location>
        <begin position="58"/>
        <end position="93"/>
    </location>
</feature>
<proteinExistence type="predicted"/>
<evidence type="ECO:0000313" key="3">
    <source>
        <dbReference type="EMBL" id="OCL04173.1"/>
    </source>
</evidence>
<evidence type="ECO:0000256" key="2">
    <source>
        <dbReference type="SAM" id="Phobius"/>
    </source>
</evidence>
<dbReference type="OrthoDB" id="4140442at2759"/>
<evidence type="ECO:0000313" key="4">
    <source>
        <dbReference type="Proteomes" id="UP000250140"/>
    </source>
</evidence>
<keyword evidence="2" id="KW-0472">Membrane</keyword>
<feature type="transmembrane region" description="Helical" evidence="2">
    <location>
        <begin position="153"/>
        <end position="176"/>
    </location>
</feature>
<gene>
    <name evidence="3" type="ORF">AOQ84DRAFT_356531</name>
</gene>
<organism evidence="3 4">
    <name type="scientific">Glonium stellatum</name>
    <dbReference type="NCBI Taxonomy" id="574774"/>
    <lineage>
        <taxon>Eukaryota</taxon>
        <taxon>Fungi</taxon>
        <taxon>Dikarya</taxon>
        <taxon>Ascomycota</taxon>
        <taxon>Pezizomycotina</taxon>
        <taxon>Dothideomycetes</taxon>
        <taxon>Pleosporomycetidae</taxon>
        <taxon>Gloniales</taxon>
        <taxon>Gloniaceae</taxon>
        <taxon>Glonium</taxon>
    </lineage>
</organism>